<dbReference type="EMBL" id="LT607750">
    <property type="protein sequence ID" value="SCG77795.1"/>
    <property type="molecule type" value="Genomic_DNA"/>
</dbReference>
<dbReference type="Gene3D" id="3.30.530.20">
    <property type="match status" value="1"/>
</dbReference>
<evidence type="ECO:0000313" key="2">
    <source>
        <dbReference type="Proteomes" id="UP000198217"/>
    </source>
</evidence>
<protein>
    <submittedName>
        <fullName evidence="1">Uncharacterized conserved protein YndB, AHSA1/START domain</fullName>
    </submittedName>
</protein>
<reference evidence="1 2" key="1">
    <citation type="submission" date="2016-06" db="EMBL/GenBank/DDBJ databases">
        <authorList>
            <person name="Kjaerup R.B."/>
            <person name="Dalgaard T.S."/>
            <person name="Juul-Madsen H.R."/>
        </authorList>
    </citation>
    <scope>NUCLEOTIDE SEQUENCE [LARGE SCALE GENOMIC DNA]</scope>
    <source>
        <strain evidence="1 2">DSM 43904</strain>
    </source>
</reference>
<dbReference type="Proteomes" id="UP000198217">
    <property type="component" value="Chromosome I"/>
</dbReference>
<dbReference type="AlphaFoldDB" id="A0A1C5K4T8"/>
<dbReference type="CDD" id="cd07812">
    <property type="entry name" value="SRPBCC"/>
    <property type="match status" value="1"/>
</dbReference>
<keyword evidence="2" id="KW-1185">Reference proteome</keyword>
<dbReference type="InterPro" id="IPR023393">
    <property type="entry name" value="START-like_dom_sf"/>
</dbReference>
<proteinExistence type="predicted"/>
<dbReference type="SUPFAM" id="SSF55961">
    <property type="entry name" value="Bet v1-like"/>
    <property type="match status" value="1"/>
</dbReference>
<dbReference type="InterPro" id="IPR019587">
    <property type="entry name" value="Polyketide_cyclase/dehydratase"/>
</dbReference>
<gene>
    <name evidence="1" type="ORF">GA0070609_5459</name>
</gene>
<organism evidence="1 2">
    <name type="scientific">Micromonospora echinaurantiaca</name>
    <dbReference type="NCBI Taxonomy" id="47857"/>
    <lineage>
        <taxon>Bacteria</taxon>
        <taxon>Bacillati</taxon>
        <taxon>Actinomycetota</taxon>
        <taxon>Actinomycetes</taxon>
        <taxon>Micromonosporales</taxon>
        <taxon>Micromonosporaceae</taxon>
        <taxon>Micromonospora</taxon>
    </lineage>
</organism>
<accession>A0A1C5K4T8</accession>
<dbReference type="RefSeq" id="WP_088996370.1">
    <property type="nucleotide sequence ID" value="NZ_LT607750.1"/>
</dbReference>
<sequence length="161" mass="16991">MSTVSVTEFIEAHAVDVWRLLADPRLRTARTGAAGTVELLTDGGFGPGTAWRETRRQPDGSALVEEFVVVEAEPPRRLVLNSPGAGVDYQITWTLREVERRGRGCTEVTVAQEAVPTRPYGRVVALLLGGLAARAVEGALRRDLADLAAAAAATAGSAEAA</sequence>
<evidence type="ECO:0000313" key="1">
    <source>
        <dbReference type="EMBL" id="SCG77795.1"/>
    </source>
</evidence>
<dbReference type="Pfam" id="PF10604">
    <property type="entry name" value="Polyketide_cyc2"/>
    <property type="match status" value="1"/>
</dbReference>
<name>A0A1C5K4T8_9ACTN</name>